<gene>
    <name evidence="7" type="ORF">OBE_14286</name>
</gene>
<reference evidence="7" key="1">
    <citation type="journal article" date="2013" name="Environ. Microbiol.">
        <title>Microbiota from the distal guts of lean and obese adolescents exhibit partial functional redundancy besides clear differences in community structure.</title>
        <authorList>
            <person name="Ferrer M."/>
            <person name="Ruiz A."/>
            <person name="Lanza F."/>
            <person name="Haange S.B."/>
            <person name="Oberbach A."/>
            <person name="Till H."/>
            <person name="Bargiela R."/>
            <person name="Campoy C."/>
            <person name="Segura M.T."/>
            <person name="Richter M."/>
            <person name="von Bergen M."/>
            <person name="Seifert J."/>
            <person name="Suarez A."/>
        </authorList>
    </citation>
    <scope>NUCLEOTIDE SEQUENCE</scope>
</reference>
<name>K1RXW8_9ZZZZ</name>
<dbReference type="CDD" id="cd00427">
    <property type="entry name" value="Ribosomal_L29_HIP"/>
    <property type="match status" value="1"/>
</dbReference>
<organism evidence="7">
    <name type="scientific">human gut metagenome</name>
    <dbReference type="NCBI Taxonomy" id="408170"/>
    <lineage>
        <taxon>unclassified sequences</taxon>
        <taxon>metagenomes</taxon>
        <taxon>organismal metagenomes</taxon>
    </lineage>
</organism>
<dbReference type="InterPro" id="IPR036049">
    <property type="entry name" value="Ribosomal_uL29_sf"/>
</dbReference>
<dbReference type="PROSITE" id="PS00579">
    <property type="entry name" value="RIBOSOMAL_L29"/>
    <property type="match status" value="1"/>
</dbReference>
<dbReference type="FunFam" id="1.10.287.310:FF:000001">
    <property type="entry name" value="50S ribosomal protein L29"/>
    <property type="match status" value="1"/>
</dbReference>
<feature type="compositionally biased region" description="Basic and acidic residues" evidence="6">
    <location>
        <begin position="61"/>
        <end position="94"/>
    </location>
</feature>
<dbReference type="GO" id="GO:0006412">
    <property type="term" value="P:translation"/>
    <property type="evidence" value="ECO:0007669"/>
    <property type="project" value="InterPro"/>
</dbReference>
<dbReference type="Pfam" id="PF00831">
    <property type="entry name" value="Ribosomal_L29"/>
    <property type="match status" value="1"/>
</dbReference>
<dbReference type="InterPro" id="IPR001854">
    <property type="entry name" value="Ribosomal_uL29"/>
</dbReference>
<evidence type="ECO:0000256" key="1">
    <source>
        <dbReference type="ARBA" id="ARBA00009254"/>
    </source>
</evidence>
<dbReference type="PANTHER" id="PTHR10916:SF0">
    <property type="entry name" value="LARGE RIBOSOMAL SUBUNIT PROTEIN UL29C"/>
    <property type="match status" value="1"/>
</dbReference>
<dbReference type="GO" id="GO:0022625">
    <property type="term" value="C:cytosolic large ribosomal subunit"/>
    <property type="evidence" value="ECO:0007669"/>
    <property type="project" value="TreeGrafter"/>
</dbReference>
<dbReference type="SUPFAM" id="SSF46561">
    <property type="entry name" value="Ribosomal protein L29 (L29p)"/>
    <property type="match status" value="1"/>
</dbReference>
<comment type="caution">
    <text evidence="7">The sequence shown here is derived from an EMBL/GenBank/DDBJ whole genome shotgun (WGS) entry which is preliminary data.</text>
</comment>
<protein>
    <recommendedName>
        <fullName evidence="4">Large ribosomal subunit protein uL29</fullName>
    </recommendedName>
    <alternativeName>
        <fullName evidence="5">50S ribosomal protein L29</fullName>
    </alternativeName>
</protein>
<comment type="similarity">
    <text evidence="1">Belongs to the universal ribosomal protein uL29 family.</text>
</comment>
<keyword evidence="2 7" id="KW-0689">Ribosomal protein</keyword>
<dbReference type="HAMAP" id="MF_00374">
    <property type="entry name" value="Ribosomal_uL29"/>
    <property type="match status" value="1"/>
</dbReference>
<dbReference type="EMBL" id="AJWZ01009850">
    <property type="protein sequence ID" value="EKC50133.1"/>
    <property type="molecule type" value="Genomic_DNA"/>
</dbReference>
<keyword evidence="3" id="KW-0687">Ribonucleoprotein</keyword>
<evidence type="ECO:0000256" key="6">
    <source>
        <dbReference type="SAM" id="MobiDB-lite"/>
    </source>
</evidence>
<dbReference type="GO" id="GO:0003735">
    <property type="term" value="F:structural constituent of ribosome"/>
    <property type="evidence" value="ECO:0007669"/>
    <property type="project" value="InterPro"/>
</dbReference>
<dbReference type="Gene3D" id="1.10.287.310">
    <property type="match status" value="1"/>
</dbReference>
<dbReference type="PANTHER" id="PTHR10916">
    <property type="entry name" value="60S RIBOSOMAL PROTEIN L35/50S RIBOSOMAL PROTEIN L29"/>
    <property type="match status" value="1"/>
</dbReference>
<accession>K1RXW8</accession>
<evidence type="ECO:0000256" key="3">
    <source>
        <dbReference type="ARBA" id="ARBA00023274"/>
    </source>
</evidence>
<dbReference type="AlphaFoldDB" id="K1RXW8"/>
<evidence type="ECO:0000256" key="4">
    <source>
        <dbReference type="ARBA" id="ARBA00035204"/>
    </source>
</evidence>
<dbReference type="InterPro" id="IPR018254">
    <property type="entry name" value="Ribosomal_uL29_CS"/>
</dbReference>
<evidence type="ECO:0000313" key="7">
    <source>
        <dbReference type="EMBL" id="EKC50133.1"/>
    </source>
</evidence>
<evidence type="ECO:0000256" key="2">
    <source>
        <dbReference type="ARBA" id="ARBA00022980"/>
    </source>
</evidence>
<dbReference type="NCBIfam" id="TIGR00012">
    <property type="entry name" value="L29"/>
    <property type="match status" value="1"/>
</dbReference>
<dbReference type="InterPro" id="IPR050063">
    <property type="entry name" value="Ribosomal_protein_uL29"/>
</dbReference>
<evidence type="ECO:0000256" key="5">
    <source>
        <dbReference type="ARBA" id="ARBA00035476"/>
    </source>
</evidence>
<proteinExistence type="inferred from homology"/>
<sequence length="108" mass="12244">MKINKIREMSSPDLEKELGELKSELFKLRFSLATNGLDNPMKIREVKKDIAKIKTVLTERELKGEEPVVAEEPKKAEKKTASKAKKEATEGTEKKARKTTTKKESKAE</sequence>
<feature type="region of interest" description="Disordered" evidence="6">
    <location>
        <begin position="61"/>
        <end position="108"/>
    </location>
</feature>